<keyword evidence="3 4" id="KW-0349">Heme</keyword>
<dbReference type="GO" id="GO:0005506">
    <property type="term" value="F:iron ion binding"/>
    <property type="evidence" value="ECO:0007669"/>
    <property type="project" value="InterPro"/>
</dbReference>
<evidence type="ECO:0000256" key="3">
    <source>
        <dbReference type="PIRSR" id="PIRSR602401-1"/>
    </source>
</evidence>
<evidence type="ECO:0000256" key="2">
    <source>
        <dbReference type="ARBA" id="ARBA00010617"/>
    </source>
</evidence>
<dbReference type="SMR" id="A0A2D2D2T4"/>
<dbReference type="RefSeq" id="WP_003613032.1">
    <property type="nucleotide sequence ID" value="NZ_ADVE02000001.1"/>
</dbReference>
<evidence type="ECO:0000313" key="6">
    <source>
        <dbReference type="Proteomes" id="UP000230709"/>
    </source>
</evidence>
<evidence type="ECO:0000256" key="4">
    <source>
        <dbReference type="RuleBase" id="RU000461"/>
    </source>
</evidence>
<dbReference type="AlphaFoldDB" id="A0A2D2D2T4"/>
<dbReference type="Pfam" id="PF00067">
    <property type="entry name" value="p450"/>
    <property type="match status" value="1"/>
</dbReference>
<keyword evidence="4" id="KW-0503">Monooxygenase</keyword>
<dbReference type="InterPro" id="IPR001128">
    <property type="entry name" value="Cyt_P450"/>
</dbReference>
<dbReference type="Proteomes" id="UP000230709">
    <property type="component" value="Chromosome"/>
</dbReference>
<dbReference type="GO" id="GO:0004497">
    <property type="term" value="F:monooxygenase activity"/>
    <property type="evidence" value="ECO:0007669"/>
    <property type="project" value="UniProtKB-KW"/>
</dbReference>
<reference evidence="6" key="1">
    <citation type="submission" date="2017-10" db="EMBL/GenBank/DDBJ databases">
        <title>Completed PacBio SMRT sequence of Methylosinus trichosporium OB3b reveals presence of a third large plasmid.</title>
        <authorList>
            <person name="Charles T.C."/>
            <person name="Lynch M.D.J."/>
            <person name="Heil J.R."/>
            <person name="Cheng J."/>
        </authorList>
    </citation>
    <scope>NUCLEOTIDE SEQUENCE [LARGE SCALE GENOMIC DNA]</scope>
    <source>
        <strain evidence="6">OB3b</strain>
    </source>
</reference>
<dbReference type="PRINTS" id="PR00463">
    <property type="entry name" value="EP450I"/>
</dbReference>
<dbReference type="InterPro" id="IPR002401">
    <property type="entry name" value="Cyt_P450_E_grp-I"/>
</dbReference>
<gene>
    <name evidence="5" type="ORF">CQW49_16555</name>
</gene>
<organism evidence="5 6">
    <name type="scientific">Methylosinus trichosporium (strain ATCC 35070 / NCIMB 11131 / UNIQEM 75 / OB3b)</name>
    <dbReference type="NCBI Taxonomy" id="595536"/>
    <lineage>
        <taxon>Bacteria</taxon>
        <taxon>Pseudomonadati</taxon>
        <taxon>Pseudomonadota</taxon>
        <taxon>Alphaproteobacteria</taxon>
        <taxon>Hyphomicrobiales</taxon>
        <taxon>Methylocystaceae</taxon>
        <taxon>Methylosinus</taxon>
    </lineage>
</organism>
<evidence type="ECO:0000256" key="1">
    <source>
        <dbReference type="ARBA" id="ARBA00001971"/>
    </source>
</evidence>
<keyword evidence="6" id="KW-1185">Reference proteome</keyword>
<protein>
    <submittedName>
        <fullName evidence="5">Cytochrome P450</fullName>
    </submittedName>
</protein>
<dbReference type="GO" id="GO:0020037">
    <property type="term" value="F:heme binding"/>
    <property type="evidence" value="ECO:0007669"/>
    <property type="project" value="InterPro"/>
</dbReference>
<dbReference type="InterPro" id="IPR050121">
    <property type="entry name" value="Cytochrome_P450_monoxygenase"/>
</dbReference>
<accession>A0A2D2D2T4</accession>
<comment type="similarity">
    <text evidence="2 4">Belongs to the cytochrome P450 family.</text>
</comment>
<keyword evidence="4" id="KW-0560">Oxidoreductase</keyword>
<name>A0A2D2D2T4_METT3</name>
<proteinExistence type="inferred from homology"/>
<keyword evidence="3 4" id="KW-0408">Iron</keyword>
<dbReference type="SUPFAM" id="SSF48264">
    <property type="entry name" value="Cytochrome P450"/>
    <property type="match status" value="1"/>
</dbReference>
<dbReference type="InterPro" id="IPR036396">
    <property type="entry name" value="Cyt_P450_sf"/>
</dbReference>
<keyword evidence="3 4" id="KW-0479">Metal-binding</keyword>
<dbReference type="GO" id="GO:0016705">
    <property type="term" value="F:oxidoreductase activity, acting on paired donors, with incorporation or reduction of molecular oxygen"/>
    <property type="evidence" value="ECO:0007669"/>
    <property type="project" value="InterPro"/>
</dbReference>
<dbReference type="Gene3D" id="1.10.630.10">
    <property type="entry name" value="Cytochrome P450"/>
    <property type="match status" value="1"/>
</dbReference>
<dbReference type="PANTHER" id="PTHR24305">
    <property type="entry name" value="CYTOCHROME P450"/>
    <property type="match status" value="1"/>
</dbReference>
<dbReference type="EMBL" id="CP023737">
    <property type="protein sequence ID" value="ATQ69311.1"/>
    <property type="molecule type" value="Genomic_DNA"/>
</dbReference>
<comment type="cofactor">
    <cofactor evidence="1 3">
        <name>heme</name>
        <dbReference type="ChEBI" id="CHEBI:30413"/>
    </cofactor>
</comment>
<dbReference type="PROSITE" id="PS00086">
    <property type="entry name" value="CYTOCHROME_P450"/>
    <property type="match status" value="1"/>
</dbReference>
<dbReference type="PRINTS" id="PR00385">
    <property type="entry name" value="P450"/>
</dbReference>
<dbReference type="KEGG" id="mtw:CQW49_16555"/>
<evidence type="ECO:0000313" key="5">
    <source>
        <dbReference type="EMBL" id="ATQ69311.1"/>
    </source>
</evidence>
<sequence>MFHDPDFLPFTPRATPSFLAVSRNFLENYPTQAYRSDYWTSEGFLEIVPRMHYVASPALIEELLVSRADAFRRDEVVSRALAGPVERDSLFFSEGAEWKWQRRALSPAFRHENILALVPHFSRCAQAQAQEWRDLEQGASVDIMHAMSRTTFAVIEKAVYGAAEDFDRDGFIAALRPVLGGVGWRMLAAMFHLPPDLTPYPGFLAARRATRFLRAETHKLLAARRAVADDRRDILGLMLSARDPETGRALDDSELVANIHGFLLAGHETAAVALAWSLWLLAKDQESQQRLREEVCRLCGDAEIGADTVETLAFTRQVLQESMRLFPPAAAIGRQARADTTLGPHHVRANEPIYIITWCLHRNETLWDEPLGFDPDRFAPDKVKARPRYAFLPFGAGPRICVGMGFAMLEMTAILATLVRAFRFETAPGHRLELAPSFTTRPKGALPLRVTRLDAKVGDDASRRLSA</sequence>
<dbReference type="InterPro" id="IPR017972">
    <property type="entry name" value="Cyt_P450_CS"/>
</dbReference>
<dbReference type="PANTHER" id="PTHR24305:SF166">
    <property type="entry name" value="CYTOCHROME P450 12A4, MITOCHONDRIAL-RELATED"/>
    <property type="match status" value="1"/>
</dbReference>
<feature type="binding site" description="axial binding residue" evidence="3">
    <location>
        <position position="401"/>
    </location>
    <ligand>
        <name>heme</name>
        <dbReference type="ChEBI" id="CHEBI:30413"/>
    </ligand>
    <ligandPart>
        <name>Fe</name>
        <dbReference type="ChEBI" id="CHEBI:18248"/>
    </ligandPart>
</feature>
<dbReference type="STRING" id="595536.GCA_000178815_01871"/>